<dbReference type="EMBL" id="LPUF01000001">
    <property type="protein sequence ID" value="OQK17378.1"/>
    <property type="molecule type" value="Genomic_DNA"/>
</dbReference>
<keyword evidence="1" id="KW-1133">Transmembrane helix</keyword>
<proteinExistence type="predicted"/>
<comment type="caution">
    <text evidence="2">The sequence shown here is derived from an EMBL/GenBank/DDBJ whole genome shotgun (WGS) entry which is preliminary data.</text>
</comment>
<organism evidence="2 3">
    <name type="scientific">Methyloprofundus sedimenti</name>
    <dbReference type="NCBI Taxonomy" id="1420851"/>
    <lineage>
        <taxon>Bacteria</taxon>
        <taxon>Pseudomonadati</taxon>
        <taxon>Pseudomonadota</taxon>
        <taxon>Gammaproteobacteria</taxon>
        <taxon>Methylococcales</taxon>
        <taxon>Methylococcaceae</taxon>
        <taxon>Methyloprofundus</taxon>
    </lineage>
</organism>
<accession>A0A1V8M786</accession>
<dbReference type="AlphaFoldDB" id="A0A1V8M786"/>
<protein>
    <submittedName>
        <fullName evidence="2">Uncharacterized protein</fullName>
    </submittedName>
</protein>
<reference evidence="2 3" key="1">
    <citation type="submission" date="2015-12" db="EMBL/GenBank/DDBJ databases">
        <authorList>
            <person name="Shamseldin A."/>
            <person name="Moawad H."/>
            <person name="Abd El-Rahim W.M."/>
            <person name="Sadowsky M.J."/>
        </authorList>
    </citation>
    <scope>NUCLEOTIDE SEQUENCE [LARGE SCALE GENOMIC DNA]</scope>
    <source>
        <strain evidence="2 3">WF1</strain>
    </source>
</reference>
<keyword evidence="1" id="KW-0812">Transmembrane</keyword>
<keyword evidence="3" id="KW-1185">Reference proteome</keyword>
<evidence type="ECO:0000256" key="1">
    <source>
        <dbReference type="SAM" id="Phobius"/>
    </source>
</evidence>
<keyword evidence="1" id="KW-0472">Membrane</keyword>
<evidence type="ECO:0000313" key="3">
    <source>
        <dbReference type="Proteomes" id="UP000191980"/>
    </source>
</evidence>
<sequence length="66" mass="7506">MFIFPEFGRLVIVGLMILVPVCLIYKKAGYHPAWGLLVFLPGLGLLLIFLQLALLPWPNLKIEEQE</sequence>
<dbReference type="STRING" id="1420851.AU255_05720"/>
<feature type="transmembrane region" description="Helical" evidence="1">
    <location>
        <begin position="32"/>
        <end position="55"/>
    </location>
</feature>
<name>A0A1V8M786_9GAMM</name>
<dbReference type="Proteomes" id="UP000191980">
    <property type="component" value="Unassembled WGS sequence"/>
</dbReference>
<feature type="transmembrane region" description="Helical" evidence="1">
    <location>
        <begin position="7"/>
        <end position="26"/>
    </location>
</feature>
<evidence type="ECO:0000313" key="2">
    <source>
        <dbReference type="EMBL" id="OQK17378.1"/>
    </source>
</evidence>
<gene>
    <name evidence="2" type="ORF">AU255_05720</name>
</gene>